<keyword evidence="3" id="KW-1185">Reference proteome</keyword>
<dbReference type="HOGENOM" id="CLU_1463492_0_0_1"/>
<dbReference type="Gramene" id="OMERI08G11140.1">
    <property type="protein sequence ID" value="OMERI08G11140.1"/>
    <property type="gene ID" value="OMERI08G11140"/>
</dbReference>
<proteinExistence type="predicted"/>
<feature type="region of interest" description="Disordered" evidence="1">
    <location>
        <begin position="1"/>
        <end position="47"/>
    </location>
</feature>
<evidence type="ECO:0000256" key="1">
    <source>
        <dbReference type="SAM" id="MobiDB-lite"/>
    </source>
</evidence>
<reference evidence="2" key="1">
    <citation type="submission" date="2015-04" db="UniProtKB">
        <authorList>
            <consortium name="EnsemblPlants"/>
        </authorList>
    </citation>
    <scope>IDENTIFICATION</scope>
</reference>
<evidence type="ECO:0000313" key="2">
    <source>
        <dbReference type="EnsemblPlants" id="OMERI08G11140.1"/>
    </source>
</evidence>
<feature type="compositionally biased region" description="Polar residues" evidence="1">
    <location>
        <begin position="8"/>
        <end position="25"/>
    </location>
</feature>
<sequence length="185" mass="19770">MIGPSYPRSRSGTTPMGSERLSSVRGQIPGRSHVVSGGDGSEGDSQIWRVPVGVGQGRTPSGSGNDEVAWWSFSDLCGHSVASMVPSVYTWHLVGSVEDAMVEGDFEVKAFLGLSMLARPTPSGTVYLLEDFAIGSLVQLHIKATKRSARPLHGLCNTPEEDIILKNIFSPERATTSGNLRGSRE</sequence>
<evidence type="ECO:0000313" key="3">
    <source>
        <dbReference type="Proteomes" id="UP000008021"/>
    </source>
</evidence>
<organism evidence="2">
    <name type="scientific">Oryza meridionalis</name>
    <dbReference type="NCBI Taxonomy" id="40149"/>
    <lineage>
        <taxon>Eukaryota</taxon>
        <taxon>Viridiplantae</taxon>
        <taxon>Streptophyta</taxon>
        <taxon>Embryophyta</taxon>
        <taxon>Tracheophyta</taxon>
        <taxon>Spermatophyta</taxon>
        <taxon>Magnoliopsida</taxon>
        <taxon>Liliopsida</taxon>
        <taxon>Poales</taxon>
        <taxon>Poaceae</taxon>
        <taxon>BOP clade</taxon>
        <taxon>Oryzoideae</taxon>
        <taxon>Oryzeae</taxon>
        <taxon>Oryzinae</taxon>
        <taxon>Oryza</taxon>
    </lineage>
</organism>
<dbReference type="AlphaFoldDB" id="A0A0E0EL40"/>
<accession>A0A0E0EL40</accession>
<dbReference type="EnsemblPlants" id="OMERI08G11140.1">
    <property type="protein sequence ID" value="OMERI08G11140.1"/>
    <property type="gene ID" value="OMERI08G11140"/>
</dbReference>
<reference evidence="2" key="2">
    <citation type="submission" date="2018-05" db="EMBL/GenBank/DDBJ databases">
        <title>OmerRS3 (Oryza meridionalis Reference Sequence Version 3).</title>
        <authorList>
            <person name="Zhang J."/>
            <person name="Kudrna D."/>
            <person name="Lee S."/>
            <person name="Talag J."/>
            <person name="Welchert J."/>
            <person name="Wing R.A."/>
        </authorList>
    </citation>
    <scope>NUCLEOTIDE SEQUENCE [LARGE SCALE GENOMIC DNA]</scope>
    <source>
        <strain evidence="2">cv. OR44</strain>
    </source>
</reference>
<name>A0A0E0EL40_9ORYZ</name>
<protein>
    <submittedName>
        <fullName evidence="2">Uncharacterized protein</fullName>
    </submittedName>
</protein>
<dbReference type="Proteomes" id="UP000008021">
    <property type="component" value="Chromosome 8"/>
</dbReference>